<evidence type="ECO:0000256" key="3">
    <source>
        <dbReference type="ARBA" id="ARBA00012513"/>
    </source>
</evidence>
<dbReference type="PROSITE" id="PS50011">
    <property type="entry name" value="PROTEIN_KINASE_DOM"/>
    <property type="match status" value="1"/>
</dbReference>
<keyword evidence="9" id="KW-0067">ATP-binding</keyword>
<feature type="domain" description="Protein kinase" evidence="13">
    <location>
        <begin position="1"/>
        <end position="175"/>
    </location>
</feature>
<feature type="non-terminal residue" evidence="14">
    <location>
        <position position="1"/>
    </location>
</feature>
<dbReference type="InterPro" id="IPR008271">
    <property type="entry name" value="Ser/Thr_kinase_AS"/>
</dbReference>
<comment type="catalytic activity">
    <reaction evidence="12">
        <text>L-seryl-[protein] + ATP = O-phospho-L-seryl-[protein] + ADP + H(+)</text>
        <dbReference type="Rhea" id="RHEA:17989"/>
        <dbReference type="Rhea" id="RHEA-COMP:9863"/>
        <dbReference type="Rhea" id="RHEA-COMP:11604"/>
        <dbReference type="ChEBI" id="CHEBI:15378"/>
        <dbReference type="ChEBI" id="CHEBI:29999"/>
        <dbReference type="ChEBI" id="CHEBI:30616"/>
        <dbReference type="ChEBI" id="CHEBI:83421"/>
        <dbReference type="ChEBI" id="CHEBI:456216"/>
        <dbReference type="EC" id="2.7.11.1"/>
    </reaction>
</comment>
<keyword evidence="6" id="KW-0808">Transferase</keyword>
<name>A0A852NZ50_9PASS</name>
<dbReference type="GO" id="GO:0004674">
    <property type="term" value="F:protein serine/threonine kinase activity"/>
    <property type="evidence" value="ECO:0007669"/>
    <property type="project" value="UniProtKB-KW"/>
</dbReference>
<evidence type="ECO:0000256" key="4">
    <source>
        <dbReference type="ARBA" id="ARBA00016885"/>
    </source>
</evidence>
<evidence type="ECO:0000256" key="5">
    <source>
        <dbReference type="ARBA" id="ARBA00022527"/>
    </source>
</evidence>
<keyword evidence="10" id="KW-1035">Host cytoplasm</keyword>
<dbReference type="SUPFAM" id="SSF56112">
    <property type="entry name" value="Protein kinase-like (PK-like)"/>
    <property type="match status" value="1"/>
</dbReference>
<dbReference type="SMART" id="SM00220">
    <property type="entry name" value="S_TKc"/>
    <property type="match status" value="1"/>
</dbReference>
<dbReference type="InterPro" id="IPR011009">
    <property type="entry name" value="Kinase-like_dom_sf"/>
</dbReference>
<dbReference type="GO" id="GO:0005737">
    <property type="term" value="C:cytoplasm"/>
    <property type="evidence" value="ECO:0007669"/>
    <property type="project" value="TreeGrafter"/>
</dbReference>
<dbReference type="OrthoDB" id="10252171at2759"/>
<accession>A0A852NZ50</accession>
<keyword evidence="8 14" id="KW-0418">Kinase</keyword>
<protein>
    <recommendedName>
        <fullName evidence="4">Serine/threonine-protein kinase 1</fullName>
        <ecNumber evidence="3">2.7.11.1</ecNumber>
    </recommendedName>
</protein>
<feature type="non-terminal residue" evidence="14">
    <location>
        <position position="175"/>
    </location>
</feature>
<dbReference type="EC" id="2.7.11.1" evidence="3"/>
<organism evidence="14 15">
    <name type="scientific">Atrichornis clamosus</name>
    <dbReference type="NCBI Taxonomy" id="449594"/>
    <lineage>
        <taxon>Eukaryota</taxon>
        <taxon>Metazoa</taxon>
        <taxon>Chordata</taxon>
        <taxon>Craniata</taxon>
        <taxon>Vertebrata</taxon>
        <taxon>Euteleostomi</taxon>
        <taxon>Archelosauria</taxon>
        <taxon>Archosauria</taxon>
        <taxon>Dinosauria</taxon>
        <taxon>Saurischia</taxon>
        <taxon>Theropoda</taxon>
        <taxon>Coelurosauria</taxon>
        <taxon>Aves</taxon>
        <taxon>Neognathae</taxon>
        <taxon>Neoaves</taxon>
        <taxon>Telluraves</taxon>
        <taxon>Australaves</taxon>
        <taxon>Passeriformes</taxon>
        <taxon>Menuridae</taxon>
        <taxon>Atrichornis</taxon>
    </lineage>
</organism>
<evidence type="ECO:0000259" key="13">
    <source>
        <dbReference type="PROSITE" id="PS50011"/>
    </source>
</evidence>
<dbReference type="Proteomes" id="UP000658642">
    <property type="component" value="Unassembled WGS sequence"/>
</dbReference>
<reference evidence="14" key="1">
    <citation type="submission" date="2020-02" db="EMBL/GenBank/DDBJ databases">
        <title>Bird 10,000 Genomes (B10K) Project - Family phase.</title>
        <authorList>
            <person name="Zhang G."/>
        </authorList>
    </citation>
    <scope>NUCLEOTIDE SEQUENCE</scope>
    <source>
        <strain evidence="14">B10K-DU-029-61</strain>
        <tissue evidence="14">Blood</tissue>
    </source>
</reference>
<evidence type="ECO:0000256" key="10">
    <source>
        <dbReference type="ARBA" id="ARBA00023200"/>
    </source>
</evidence>
<comment type="caution">
    <text evidence="14">The sequence shown here is derived from an EMBL/GenBank/DDBJ whole genome shotgun (WGS) entry which is preliminary data.</text>
</comment>
<comment type="similarity">
    <text evidence="2">Belongs to the protein kinase superfamily. CAMK Ser/Thr protein kinase family. PIM subfamily.</text>
</comment>
<evidence type="ECO:0000256" key="9">
    <source>
        <dbReference type="ARBA" id="ARBA00022840"/>
    </source>
</evidence>
<evidence type="ECO:0000256" key="6">
    <source>
        <dbReference type="ARBA" id="ARBA00022679"/>
    </source>
</evidence>
<comment type="subcellular location">
    <subcellularLocation>
        <location evidence="1">Host cytoplasm</location>
    </subcellularLocation>
</comment>
<keyword evidence="5" id="KW-0723">Serine/threonine-protein kinase</keyword>
<dbReference type="Pfam" id="PF00069">
    <property type="entry name" value="Pkinase"/>
    <property type="match status" value="1"/>
</dbReference>
<keyword evidence="7" id="KW-0547">Nucleotide-binding</keyword>
<dbReference type="PANTHER" id="PTHR22984">
    <property type="entry name" value="SERINE/THREONINE-PROTEIN KINASE PIM"/>
    <property type="match status" value="1"/>
</dbReference>
<evidence type="ECO:0000313" key="15">
    <source>
        <dbReference type="Proteomes" id="UP000658642"/>
    </source>
</evidence>
<evidence type="ECO:0000256" key="11">
    <source>
        <dbReference type="ARBA" id="ARBA00047899"/>
    </source>
</evidence>
<keyword evidence="15" id="KW-1185">Reference proteome</keyword>
<evidence type="ECO:0000256" key="1">
    <source>
        <dbReference type="ARBA" id="ARBA00004192"/>
    </source>
</evidence>
<evidence type="ECO:0000256" key="8">
    <source>
        <dbReference type="ARBA" id="ARBA00022777"/>
    </source>
</evidence>
<dbReference type="PANTHER" id="PTHR22984:SF25">
    <property type="entry name" value="PROTEIN KINASE DOMAIN-CONTAINING PROTEIN"/>
    <property type="match status" value="1"/>
</dbReference>
<dbReference type="Gene3D" id="1.10.510.10">
    <property type="entry name" value="Transferase(Phosphotransferase) domain 1"/>
    <property type="match status" value="1"/>
</dbReference>
<evidence type="ECO:0000313" key="14">
    <source>
        <dbReference type="EMBL" id="NXY17351.1"/>
    </source>
</evidence>
<dbReference type="InterPro" id="IPR000719">
    <property type="entry name" value="Prot_kinase_dom"/>
</dbReference>
<dbReference type="GO" id="GO:0005524">
    <property type="term" value="F:ATP binding"/>
    <property type="evidence" value="ECO:0007669"/>
    <property type="project" value="UniProtKB-KW"/>
</dbReference>
<evidence type="ECO:0000256" key="2">
    <source>
        <dbReference type="ARBA" id="ARBA00005505"/>
    </source>
</evidence>
<evidence type="ECO:0000256" key="7">
    <source>
        <dbReference type="ARBA" id="ARBA00022741"/>
    </source>
</evidence>
<sequence length="175" mass="19818">PMEIVLLERAGSGCAAIVPLLDWFELPDSFVLVMERPEPSQDVFDFLVEREFLCEEAVHWLFCQVLEAVQHCTECGVLHGDIKPENLLLDPDSGDLKLVNFDCGTLLQEQAYTSFAGTRKYSPPEWISRGCYHGQAATIWSLGVLLYFLVCGNVPFERDEDIVSGQLFFWRQVSP</sequence>
<dbReference type="InterPro" id="IPR051138">
    <property type="entry name" value="PIM_Ser/Thr_kinase"/>
</dbReference>
<dbReference type="Gene3D" id="3.30.200.20">
    <property type="entry name" value="Phosphorylase Kinase, domain 1"/>
    <property type="match status" value="1"/>
</dbReference>
<evidence type="ECO:0000256" key="12">
    <source>
        <dbReference type="ARBA" id="ARBA00048679"/>
    </source>
</evidence>
<dbReference type="PROSITE" id="PS00108">
    <property type="entry name" value="PROTEIN_KINASE_ST"/>
    <property type="match status" value="1"/>
</dbReference>
<comment type="catalytic activity">
    <reaction evidence="11">
        <text>L-threonyl-[protein] + ATP = O-phospho-L-threonyl-[protein] + ADP + H(+)</text>
        <dbReference type="Rhea" id="RHEA:46608"/>
        <dbReference type="Rhea" id="RHEA-COMP:11060"/>
        <dbReference type="Rhea" id="RHEA-COMP:11605"/>
        <dbReference type="ChEBI" id="CHEBI:15378"/>
        <dbReference type="ChEBI" id="CHEBI:30013"/>
        <dbReference type="ChEBI" id="CHEBI:30616"/>
        <dbReference type="ChEBI" id="CHEBI:61977"/>
        <dbReference type="ChEBI" id="CHEBI:456216"/>
        <dbReference type="EC" id="2.7.11.1"/>
    </reaction>
</comment>
<dbReference type="AlphaFoldDB" id="A0A852NZ50"/>
<dbReference type="EMBL" id="WBMZ01005695">
    <property type="protein sequence ID" value="NXY17351.1"/>
    <property type="molecule type" value="Genomic_DNA"/>
</dbReference>
<gene>
    <name evidence="14" type="primary">Pim1_0</name>
    <name evidence="14" type="ORF">ATRCLA_R13424</name>
</gene>
<proteinExistence type="inferred from homology"/>